<dbReference type="EC" id="2.4.1.-" evidence="10"/>
<evidence type="ECO:0000256" key="6">
    <source>
        <dbReference type="ARBA" id="ARBA00022968"/>
    </source>
</evidence>
<keyword evidence="13" id="KW-1185">Reference proteome</keyword>
<name>A0A1Y2F3U5_PROLT</name>
<keyword evidence="9" id="KW-0472">Membrane</keyword>
<evidence type="ECO:0000256" key="9">
    <source>
        <dbReference type="ARBA" id="ARBA00023136"/>
    </source>
</evidence>
<dbReference type="PANTHER" id="PTHR11214:SF351">
    <property type="entry name" value="BETA-1,3-GALACTOSYLTRANSFERASE PVG3"/>
    <property type="match status" value="1"/>
</dbReference>
<reference evidence="12 13" key="1">
    <citation type="submission" date="2016-07" db="EMBL/GenBank/DDBJ databases">
        <title>Pervasive Adenine N6-methylation of Active Genes in Fungi.</title>
        <authorList>
            <consortium name="DOE Joint Genome Institute"/>
            <person name="Mondo S.J."/>
            <person name="Dannebaum R.O."/>
            <person name="Kuo R.C."/>
            <person name="Labutti K."/>
            <person name="Haridas S."/>
            <person name="Kuo A."/>
            <person name="Salamov A."/>
            <person name="Ahrendt S.R."/>
            <person name="Lipzen A."/>
            <person name="Sullivan W."/>
            <person name="Andreopoulos W.B."/>
            <person name="Clum A."/>
            <person name="Lindquist E."/>
            <person name="Daum C."/>
            <person name="Ramamoorthy G.K."/>
            <person name="Gryganskyi A."/>
            <person name="Culley D."/>
            <person name="Magnuson J.K."/>
            <person name="James T.Y."/>
            <person name="O'Malley M.A."/>
            <person name="Stajich J.E."/>
            <person name="Spatafora J.W."/>
            <person name="Visel A."/>
            <person name="Grigoriev I.V."/>
        </authorList>
    </citation>
    <scope>NUCLEOTIDE SEQUENCE [LARGE SCALE GENOMIC DNA]</scope>
    <source>
        <strain evidence="12 13">12-1054</strain>
    </source>
</reference>
<keyword evidence="8 10" id="KW-0333">Golgi apparatus</keyword>
<evidence type="ECO:0000256" key="8">
    <source>
        <dbReference type="ARBA" id="ARBA00023034"/>
    </source>
</evidence>
<dbReference type="OrthoDB" id="2139606at2759"/>
<dbReference type="EMBL" id="MCFI01000017">
    <property type="protein sequence ID" value="ORY78542.1"/>
    <property type="molecule type" value="Genomic_DNA"/>
</dbReference>
<organism evidence="12 13">
    <name type="scientific">Protomyces lactucae-debilis</name>
    <dbReference type="NCBI Taxonomy" id="2754530"/>
    <lineage>
        <taxon>Eukaryota</taxon>
        <taxon>Fungi</taxon>
        <taxon>Dikarya</taxon>
        <taxon>Ascomycota</taxon>
        <taxon>Taphrinomycotina</taxon>
        <taxon>Taphrinomycetes</taxon>
        <taxon>Taphrinales</taxon>
        <taxon>Protomycetaceae</taxon>
        <taxon>Protomyces</taxon>
    </lineage>
</organism>
<keyword evidence="6" id="KW-0735">Signal-anchor</keyword>
<dbReference type="GeneID" id="63787260"/>
<keyword evidence="5" id="KW-0812">Transmembrane</keyword>
<dbReference type="STRING" id="56484.A0A1Y2F3U5"/>
<keyword evidence="11" id="KW-0732">Signal</keyword>
<evidence type="ECO:0000256" key="7">
    <source>
        <dbReference type="ARBA" id="ARBA00022989"/>
    </source>
</evidence>
<sequence>MKLRSKLVCFTFIALLLYLMLSGSQTLTRSASSAVSHGSDRGGNEPSAHHLKAKTTPVSVFIGIFSTPERSDRRQLLRNVYSRVRRTGLSQSQDTLVFKHIIARPDSNVSSDALAAEQAEHNDLLFLDCNEGAEGGKTWYYFAALGKKPHIADHVEGYDDPQTKFDFVMKLDDDTYLNLPRFLDAIRLFQGTPEVYFGRICNLPIMPSGFHHFPYHCGLGYALSTDLCQWLSETYDESPPIKYLSAEDVETAGWLRDGGKLFGFAAIPQSQMYSFWDRMPAHLRHKDWYQKMTPENMQYTVDHLNKRDIAIHGLKDEEFMIAVADWFHQLERQMQ</sequence>
<dbReference type="RefSeq" id="XP_040723423.1">
    <property type="nucleotide sequence ID" value="XM_040870661.1"/>
</dbReference>
<dbReference type="GO" id="GO:0016758">
    <property type="term" value="F:hexosyltransferase activity"/>
    <property type="evidence" value="ECO:0007669"/>
    <property type="project" value="InterPro"/>
</dbReference>
<proteinExistence type="inferred from homology"/>
<keyword evidence="3 10" id="KW-0328">Glycosyltransferase</keyword>
<dbReference type="GO" id="GO:0000139">
    <property type="term" value="C:Golgi membrane"/>
    <property type="evidence" value="ECO:0007669"/>
    <property type="project" value="UniProtKB-SubCell"/>
</dbReference>
<feature type="chain" id="PRO_5013028238" description="Hexosyltransferase" evidence="11">
    <location>
        <begin position="25"/>
        <end position="335"/>
    </location>
</feature>
<keyword evidence="4" id="KW-0808">Transferase</keyword>
<feature type="signal peptide" evidence="11">
    <location>
        <begin position="1"/>
        <end position="24"/>
    </location>
</feature>
<evidence type="ECO:0000313" key="13">
    <source>
        <dbReference type="Proteomes" id="UP000193685"/>
    </source>
</evidence>
<comment type="similarity">
    <text evidence="2 10">Belongs to the glycosyltransferase 31 family.</text>
</comment>
<keyword evidence="7" id="KW-1133">Transmembrane helix</keyword>
<dbReference type="AlphaFoldDB" id="A0A1Y2F3U5"/>
<accession>A0A1Y2F3U5</accession>
<evidence type="ECO:0000256" key="1">
    <source>
        <dbReference type="ARBA" id="ARBA00004323"/>
    </source>
</evidence>
<evidence type="ECO:0000256" key="2">
    <source>
        <dbReference type="ARBA" id="ARBA00008661"/>
    </source>
</evidence>
<evidence type="ECO:0000256" key="5">
    <source>
        <dbReference type="ARBA" id="ARBA00022692"/>
    </source>
</evidence>
<dbReference type="InterPro" id="IPR002659">
    <property type="entry name" value="Glyco_trans_31"/>
</dbReference>
<dbReference type="Proteomes" id="UP000193685">
    <property type="component" value="Unassembled WGS sequence"/>
</dbReference>
<protein>
    <recommendedName>
        <fullName evidence="10">Hexosyltransferase</fullName>
        <ecNumber evidence="10">2.4.1.-</ecNumber>
    </recommendedName>
</protein>
<comment type="subcellular location">
    <subcellularLocation>
        <location evidence="1 10">Golgi apparatus membrane</location>
        <topology evidence="1 10">Single-pass type II membrane protein</topology>
    </subcellularLocation>
</comment>
<evidence type="ECO:0000256" key="11">
    <source>
        <dbReference type="SAM" id="SignalP"/>
    </source>
</evidence>
<gene>
    <name evidence="12" type="ORF">BCR37DRAFT_388737</name>
</gene>
<dbReference type="Gene3D" id="3.90.550.50">
    <property type="match status" value="1"/>
</dbReference>
<evidence type="ECO:0000313" key="12">
    <source>
        <dbReference type="EMBL" id="ORY78542.1"/>
    </source>
</evidence>
<dbReference type="PANTHER" id="PTHR11214">
    <property type="entry name" value="BETA-1,3-N-ACETYLGLUCOSAMINYLTRANSFERASE"/>
    <property type="match status" value="1"/>
</dbReference>
<evidence type="ECO:0000256" key="4">
    <source>
        <dbReference type="ARBA" id="ARBA00022679"/>
    </source>
</evidence>
<comment type="caution">
    <text evidence="12">The sequence shown here is derived from an EMBL/GenBank/DDBJ whole genome shotgun (WGS) entry which is preliminary data.</text>
</comment>
<evidence type="ECO:0000256" key="3">
    <source>
        <dbReference type="ARBA" id="ARBA00022676"/>
    </source>
</evidence>
<evidence type="ECO:0000256" key="10">
    <source>
        <dbReference type="RuleBase" id="RU363063"/>
    </source>
</evidence>